<protein>
    <recommendedName>
        <fullName evidence="6">Sodium/calcium exchanger membrane region domain-containing protein</fullName>
    </recommendedName>
</protein>
<sequence>AFIVIGIILLIYGSDIFVESAINIANQLNIPEAVIGVSLVAFGTSLPELVVGILSAIRRKVDFALGNVLGSNIYNVLGVLGVSSFFGNFNIPTVIGSVDLLFMLFVTILILGFMFFLKRIGRTYGILGLVLYVSYIYYIYN</sequence>
<dbReference type="InterPro" id="IPR044880">
    <property type="entry name" value="NCX_ion-bd_dom_sf"/>
</dbReference>
<dbReference type="GO" id="GO:0005886">
    <property type="term" value="C:plasma membrane"/>
    <property type="evidence" value="ECO:0007669"/>
    <property type="project" value="TreeGrafter"/>
</dbReference>
<feature type="domain" description="Sodium/calcium exchanger membrane region" evidence="6">
    <location>
        <begin position="2"/>
        <end position="140"/>
    </location>
</feature>
<dbReference type="GO" id="GO:0005262">
    <property type="term" value="F:calcium channel activity"/>
    <property type="evidence" value="ECO:0007669"/>
    <property type="project" value="TreeGrafter"/>
</dbReference>
<proteinExistence type="predicted"/>
<evidence type="ECO:0000256" key="5">
    <source>
        <dbReference type="SAM" id="Phobius"/>
    </source>
</evidence>
<dbReference type="AlphaFoldDB" id="A0A382JJI9"/>
<dbReference type="PANTHER" id="PTHR10846:SF8">
    <property type="entry name" value="INNER MEMBRANE PROTEIN YRBG"/>
    <property type="match status" value="1"/>
</dbReference>
<evidence type="ECO:0000313" key="7">
    <source>
        <dbReference type="EMBL" id="SVC12300.1"/>
    </source>
</evidence>
<comment type="subcellular location">
    <subcellularLocation>
        <location evidence="1">Membrane</location>
        <topology evidence="1">Multi-pass membrane protein</topology>
    </subcellularLocation>
</comment>
<dbReference type="Gene3D" id="1.20.1420.30">
    <property type="entry name" value="NCX, central ion-binding region"/>
    <property type="match status" value="1"/>
</dbReference>
<dbReference type="InterPro" id="IPR004837">
    <property type="entry name" value="NaCa_Exmemb"/>
</dbReference>
<feature type="transmembrane region" description="Helical" evidence="5">
    <location>
        <begin position="98"/>
        <end position="117"/>
    </location>
</feature>
<keyword evidence="2 5" id="KW-0812">Transmembrane</keyword>
<evidence type="ECO:0000256" key="1">
    <source>
        <dbReference type="ARBA" id="ARBA00004141"/>
    </source>
</evidence>
<reference evidence="7" key="1">
    <citation type="submission" date="2018-05" db="EMBL/GenBank/DDBJ databases">
        <authorList>
            <person name="Lanie J.A."/>
            <person name="Ng W.-L."/>
            <person name="Kazmierczak K.M."/>
            <person name="Andrzejewski T.M."/>
            <person name="Davidsen T.M."/>
            <person name="Wayne K.J."/>
            <person name="Tettelin H."/>
            <person name="Glass J.I."/>
            <person name="Rusch D."/>
            <person name="Podicherti R."/>
            <person name="Tsui H.-C.T."/>
            <person name="Winkler M.E."/>
        </authorList>
    </citation>
    <scope>NUCLEOTIDE SEQUENCE</scope>
</reference>
<feature type="non-terminal residue" evidence="7">
    <location>
        <position position="1"/>
    </location>
</feature>
<evidence type="ECO:0000256" key="2">
    <source>
        <dbReference type="ARBA" id="ARBA00022692"/>
    </source>
</evidence>
<evidence type="ECO:0000259" key="6">
    <source>
        <dbReference type="Pfam" id="PF01699"/>
    </source>
</evidence>
<feature type="transmembrane region" description="Helical" evidence="5">
    <location>
        <begin position="124"/>
        <end position="140"/>
    </location>
</feature>
<keyword evidence="4 5" id="KW-0472">Membrane</keyword>
<dbReference type="EMBL" id="UINC01074775">
    <property type="protein sequence ID" value="SVC12300.1"/>
    <property type="molecule type" value="Genomic_DNA"/>
</dbReference>
<dbReference type="Pfam" id="PF01699">
    <property type="entry name" value="Na_Ca_ex"/>
    <property type="match status" value="1"/>
</dbReference>
<keyword evidence="3 5" id="KW-1133">Transmembrane helix</keyword>
<dbReference type="InterPro" id="IPR004481">
    <property type="entry name" value="K/Na/Ca-exchanger"/>
</dbReference>
<gene>
    <name evidence="7" type="ORF">METZ01_LOCUS265154</name>
</gene>
<feature type="transmembrane region" description="Helical" evidence="5">
    <location>
        <begin position="33"/>
        <end position="57"/>
    </location>
</feature>
<evidence type="ECO:0000256" key="4">
    <source>
        <dbReference type="ARBA" id="ARBA00023136"/>
    </source>
</evidence>
<organism evidence="7">
    <name type="scientific">marine metagenome</name>
    <dbReference type="NCBI Taxonomy" id="408172"/>
    <lineage>
        <taxon>unclassified sequences</taxon>
        <taxon>metagenomes</taxon>
        <taxon>ecological metagenomes</taxon>
    </lineage>
</organism>
<dbReference type="PANTHER" id="PTHR10846">
    <property type="entry name" value="SODIUM/POTASSIUM/CALCIUM EXCHANGER"/>
    <property type="match status" value="1"/>
</dbReference>
<evidence type="ECO:0000256" key="3">
    <source>
        <dbReference type="ARBA" id="ARBA00022989"/>
    </source>
</evidence>
<dbReference type="GO" id="GO:0008273">
    <property type="term" value="F:calcium, potassium:sodium antiporter activity"/>
    <property type="evidence" value="ECO:0007669"/>
    <property type="project" value="TreeGrafter"/>
</dbReference>
<feature type="transmembrane region" description="Helical" evidence="5">
    <location>
        <begin position="64"/>
        <end position="86"/>
    </location>
</feature>
<dbReference type="GO" id="GO:0006874">
    <property type="term" value="P:intracellular calcium ion homeostasis"/>
    <property type="evidence" value="ECO:0007669"/>
    <property type="project" value="TreeGrafter"/>
</dbReference>
<accession>A0A382JJI9</accession>
<name>A0A382JJI9_9ZZZZ</name>